<evidence type="ECO:0000256" key="3">
    <source>
        <dbReference type="ARBA" id="ARBA00022448"/>
    </source>
</evidence>
<keyword evidence="8 9" id="KW-0472">Membrane</keyword>
<dbReference type="Gene3D" id="1.50.40.10">
    <property type="entry name" value="Mitochondrial carrier domain"/>
    <property type="match status" value="2"/>
</dbReference>
<comment type="similarity">
    <text evidence="2 10">Belongs to the mitochondrial carrier (TC 2.A.29) family.</text>
</comment>
<name>A0A1Y1YE26_9FUNG</name>
<reference evidence="11 12" key="1">
    <citation type="submission" date="2016-07" db="EMBL/GenBank/DDBJ databases">
        <title>Pervasive Adenine N6-methylation of Active Genes in Fungi.</title>
        <authorList>
            <consortium name="DOE Joint Genome Institute"/>
            <person name="Mondo S.J."/>
            <person name="Dannebaum R.O."/>
            <person name="Kuo R.C."/>
            <person name="Labutti K."/>
            <person name="Haridas S."/>
            <person name="Kuo A."/>
            <person name="Salamov A."/>
            <person name="Ahrendt S.R."/>
            <person name="Lipzen A."/>
            <person name="Sullivan W."/>
            <person name="Andreopoulos W.B."/>
            <person name="Clum A."/>
            <person name="Lindquist E."/>
            <person name="Daum C."/>
            <person name="Ramamoorthy G.K."/>
            <person name="Gryganskyi A."/>
            <person name="Culley D."/>
            <person name="Magnuson J.K."/>
            <person name="James T.Y."/>
            <person name="O'Malley M.A."/>
            <person name="Stajich J.E."/>
            <person name="Spatafora J.W."/>
            <person name="Visel A."/>
            <person name="Grigoriev I.V."/>
        </authorList>
    </citation>
    <scope>NUCLEOTIDE SEQUENCE [LARGE SCALE GENOMIC DNA]</scope>
    <source>
        <strain evidence="11 12">CBS 931.73</strain>
    </source>
</reference>
<evidence type="ECO:0000256" key="5">
    <source>
        <dbReference type="ARBA" id="ARBA00022737"/>
    </source>
</evidence>
<dbReference type="Proteomes" id="UP000193498">
    <property type="component" value="Unassembled WGS sequence"/>
</dbReference>
<organism evidence="11 12">
    <name type="scientific">Basidiobolus meristosporus CBS 931.73</name>
    <dbReference type="NCBI Taxonomy" id="1314790"/>
    <lineage>
        <taxon>Eukaryota</taxon>
        <taxon>Fungi</taxon>
        <taxon>Fungi incertae sedis</taxon>
        <taxon>Zoopagomycota</taxon>
        <taxon>Entomophthoromycotina</taxon>
        <taxon>Basidiobolomycetes</taxon>
        <taxon>Basidiobolales</taxon>
        <taxon>Basidiobolaceae</taxon>
        <taxon>Basidiobolus</taxon>
    </lineage>
</organism>
<accession>A0A1Y1YE26</accession>
<evidence type="ECO:0000256" key="10">
    <source>
        <dbReference type="RuleBase" id="RU000488"/>
    </source>
</evidence>
<evidence type="ECO:0000256" key="7">
    <source>
        <dbReference type="ARBA" id="ARBA00023128"/>
    </source>
</evidence>
<feature type="repeat" description="Solcar" evidence="9">
    <location>
        <begin position="142"/>
        <end position="226"/>
    </location>
</feature>
<dbReference type="SUPFAM" id="SSF103506">
    <property type="entry name" value="Mitochondrial carrier"/>
    <property type="match status" value="1"/>
</dbReference>
<feature type="repeat" description="Solcar" evidence="9">
    <location>
        <begin position="40"/>
        <end position="120"/>
    </location>
</feature>
<protein>
    <submittedName>
        <fullName evidence="11">Mitochondrial carrier</fullName>
    </submittedName>
</protein>
<sequence length="470" mass="51820">MSSTIYHSNEYAPHAQYRVLQGSSVTKRVSGEPIPLTRPQAYLNNFLSGALALATSFAVMHPLDTLKTRMQASGSSGFKLNSMLTRETLRALSKGFVASVAGAGPQGGARLATYELTKSFLLHTPSSSTRSHPTPLWIPTLSPIPASAISAIIGDLASSVIKVPREVITARLQTDHYGGQGATFAIRQIVGTEGISGLFRGFWSTTARDAPFMVILFTTYEKFKAYHHETTIRANKAIDEMWVPVEPRIPTFKSTLYGGISGALAGYLTTPFDVIKTKIMTQKLVHASSSMADHTKSICRQAVHTNESALRNSIRIYQAFFVGSVPRSSWWFCVCSMFFPIYETTKEYLSYITAKAKRNLEKAELQHESEQLLESPKKSKDFKEAKTPYVYYDSVNDVVLKEGVSKSPPVRSGARSKGVTFTSSADFEMSIEKTSSSTELATSHILLGEEDSEMQDIYPLNEDEIKPMDV</sequence>
<evidence type="ECO:0000313" key="12">
    <source>
        <dbReference type="Proteomes" id="UP000193498"/>
    </source>
</evidence>
<keyword evidence="4 9" id="KW-0812">Transmembrane</keyword>
<dbReference type="InParanoid" id="A0A1Y1YE26"/>
<evidence type="ECO:0000313" key="11">
    <source>
        <dbReference type="EMBL" id="ORX95854.1"/>
    </source>
</evidence>
<dbReference type="PROSITE" id="PS50920">
    <property type="entry name" value="SOLCAR"/>
    <property type="match status" value="2"/>
</dbReference>
<evidence type="ECO:0000256" key="8">
    <source>
        <dbReference type="ARBA" id="ARBA00023136"/>
    </source>
</evidence>
<keyword evidence="6" id="KW-1133">Transmembrane helix</keyword>
<gene>
    <name evidence="11" type="ORF">K493DRAFT_351260</name>
</gene>
<dbReference type="AlphaFoldDB" id="A0A1Y1YE26"/>
<keyword evidence="5" id="KW-0677">Repeat</keyword>
<keyword evidence="7" id="KW-0496">Mitochondrion</keyword>
<dbReference type="Pfam" id="PF00153">
    <property type="entry name" value="Mito_carr"/>
    <property type="match status" value="3"/>
</dbReference>
<comment type="subcellular location">
    <subcellularLocation>
        <location evidence="1">Mitochondrion membrane</location>
        <topology evidence="1">Multi-pass membrane protein</topology>
    </subcellularLocation>
</comment>
<dbReference type="EMBL" id="MCFE01000166">
    <property type="protein sequence ID" value="ORX95854.1"/>
    <property type="molecule type" value="Genomic_DNA"/>
</dbReference>
<comment type="caution">
    <text evidence="11">The sequence shown here is derived from an EMBL/GenBank/DDBJ whole genome shotgun (WGS) entry which is preliminary data.</text>
</comment>
<evidence type="ECO:0000256" key="6">
    <source>
        <dbReference type="ARBA" id="ARBA00022989"/>
    </source>
</evidence>
<dbReference type="GO" id="GO:0055085">
    <property type="term" value="P:transmembrane transport"/>
    <property type="evidence" value="ECO:0007669"/>
    <property type="project" value="InterPro"/>
</dbReference>
<evidence type="ECO:0000256" key="2">
    <source>
        <dbReference type="ARBA" id="ARBA00006375"/>
    </source>
</evidence>
<dbReference type="GO" id="GO:0031966">
    <property type="term" value="C:mitochondrial membrane"/>
    <property type="evidence" value="ECO:0007669"/>
    <property type="project" value="UniProtKB-SubCell"/>
</dbReference>
<dbReference type="InterPro" id="IPR018108">
    <property type="entry name" value="MCP_transmembrane"/>
</dbReference>
<dbReference type="PANTHER" id="PTHR45667">
    <property type="entry name" value="S-ADENOSYLMETHIONINE MITOCHONDRIAL CARRIER PROTEIN"/>
    <property type="match status" value="1"/>
</dbReference>
<dbReference type="OrthoDB" id="415315at2759"/>
<dbReference type="PRINTS" id="PR00926">
    <property type="entry name" value="MITOCARRIER"/>
</dbReference>
<evidence type="ECO:0000256" key="4">
    <source>
        <dbReference type="ARBA" id="ARBA00022692"/>
    </source>
</evidence>
<dbReference type="InterPro" id="IPR023395">
    <property type="entry name" value="MCP_dom_sf"/>
</dbReference>
<keyword evidence="3 10" id="KW-0813">Transport</keyword>
<keyword evidence="12" id="KW-1185">Reference proteome</keyword>
<dbReference type="InterPro" id="IPR002067">
    <property type="entry name" value="MCP"/>
</dbReference>
<evidence type="ECO:0000256" key="1">
    <source>
        <dbReference type="ARBA" id="ARBA00004225"/>
    </source>
</evidence>
<evidence type="ECO:0000256" key="9">
    <source>
        <dbReference type="PROSITE-ProRule" id="PRU00282"/>
    </source>
</evidence>
<proteinExistence type="inferred from homology"/>